<dbReference type="GO" id="GO:0003723">
    <property type="term" value="F:RNA binding"/>
    <property type="evidence" value="ECO:0007669"/>
    <property type="project" value="UniProtKB-UniRule"/>
</dbReference>
<dbReference type="CDD" id="cd00590">
    <property type="entry name" value="RRM_SF"/>
    <property type="match status" value="1"/>
</dbReference>
<dbReference type="InterPro" id="IPR035979">
    <property type="entry name" value="RBD_domain_sf"/>
</dbReference>
<gene>
    <name evidence="5" type="ORF">PGLA2088_LOCUS7735</name>
</gene>
<evidence type="ECO:0000313" key="6">
    <source>
        <dbReference type="Proteomes" id="UP000626109"/>
    </source>
</evidence>
<accession>A0A813IET3</accession>
<evidence type="ECO:0000256" key="1">
    <source>
        <dbReference type="ARBA" id="ARBA00022884"/>
    </source>
</evidence>
<dbReference type="SUPFAM" id="SSF54928">
    <property type="entry name" value="RNA-binding domain, RBD"/>
    <property type="match status" value="1"/>
</dbReference>
<organism evidence="5 6">
    <name type="scientific">Polarella glacialis</name>
    <name type="common">Dinoflagellate</name>
    <dbReference type="NCBI Taxonomy" id="89957"/>
    <lineage>
        <taxon>Eukaryota</taxon>
        <taxon>Sar</taxon>
        <taxon>Alveolata</taxon>
        <taxon>Dinophyceae</taxon>
        <taxon>Suessiales</taxon>
        <taxon>Suessiaceae</taxon>
        <taxon>Polarella</taxon>
    </lineage>
</organism>
<dbReference type="InterPro" id="IPR052462">
    <property type="entry name" value="SLIRP/GR-RBP-like"/>
</dbReference>
<dbReference type="Proteomes" id="UP000626109">
    <property type="component" value="Unassembled WGS sequence"/>
</dbReference>
<dbReference type="SMART" id="SM00360">
    <property type="entry name" value="RRM"/>
    <property type="match status" value="1"/>
</dbReference>
<dbReference type="PROSITE" id="PS50102">
    <property type="entry name" value="RRM"/>
    <property type="match status" value="1"/>
</dbReference>
<evidence type="ECO:0000256" key="2">
    <source>
        <dbReference type="PROSITE-ProRule" id="PRU00176"/>
    </source>
</evidence>
<dbReference type="Pfam" id="PF00076">
    <property type="entry name" value="RRM_1"/>
    <property type="match status" value="1"/>
</dbReference>
<feature type="compositionally biased region" description="Gly residues" evidence="3">
    <location>
        <begin position="104"/>
        <end position="114"/>
    </location>
</feature>
<feature type="region of interest" description="Disordered" evidence="3">
    <location>
        <begin position="93"/>
        <end position="156"/>
    </location>
</feature>
<dbReference type="AlphaFoldDB" id="A0A813IET3"/>
<comment type="caution">
    <text evidence="5">The sequence shown here is derived from an EMBL/GenBank/DDBJ whole genome shotgun (WGS) entry which is preliminary data.</text>
</comment>
<feature type="compositionally biased region" description="Low complexity" evidence="3">
    <location>
        <begin position="115"/>
        <end position="132"/>
    </location>
</feature>
<keyword evidence="1 2" id="KW-0694">RNA-binding</keyword>
<name>A0A813IET3_POLGL</name>
<evidence type="ECO:0000313" key="5">
    <source>
        <dbReference type="EMBL" id="CAE8649787.1"/>
    </source>
</evidence>
<dbReference type="InterPro" id="IPR000504">
    <property type="entry name" value="RRM_dom"/>
</dbReference>
<evidence type="ECO:0000259" key="4">
    <source>
        <dbReference type="PROSITE" id="PS50102"/>
    </source>
</evidence>
<feature type="domain" description="RRM" evidence="4">
    <location>
        <begin position="18"/>
        <end position="96"/>
    </location>
</feature>
<proteinExistence type="predicted"/>
<dbReference type="EMBL" id="CAJNNW010008151">
    <property type="protein sequence ID" value="CAE8649787.1"/>
    <property type="molecule type" value="Genomic_DNA"/>
</dbReference>
<evidence type="ECO:0000256" key="3">
    <source>
        <dbReference type="SAM" id="MobiDB-lite"/>
    </source>
</evidence>
<protein>
    <recommendedName>
        <fullName evidence="4">RRM domain-containing protein</fullName>
    </recommendedName>
</protein>
<sequence>VGIGRVPCQKLLDGSDPTDLYVKGLPPDASELYLYKVFSPFGAIESAHAMVNWDGSLSGVGFVKFHRPEDAELAARTVSATKLPDGYHLLVQQKRPKGTQDSWSGGGNSWGGDGQQQLSLLGPSGDGSLSSQIAAHAPQNMGAPPHMQPGSGGGGW</sequence>
<dbReference type="PANTHER" id="PTHR48027">
    <property type="entry name" value="HETEROGENEOUS NUCLEAR RIBONUCLEOPROTEIN 87F-RELATED"/>
    <property type="match status" value="1"/>
</dbReference>
<reference evidence="5" key="1">
    <citation type="submission" date="2021-02" db="EMBL/GenBank/DDBJ databases">
        <authorList>
            <person name="Dougan E. K."/>
            <person name="Rhodes N."/>
            <person name="Thang M."/>
            <person name="Chan C."/>
        </authorList>
    </citation>
    <scope>NUCLEOTIDE SEQUENCE</scope>
</reference>
<feature type="non-terminal residue" evidence="5">
    <location>
        <position position="156"/>
    </location>
</feature>
<dbReference type="Gene3D" id="3.30.70.330">
    <property type="match status" value="1"/>
</dbReference>
<dbReference type="InterPro" id="IPR012677">
    <property type="entry name" value="Nucleotide-bd_a/b_plait_sf"/>
</dbReference>